<dbReference type="Gene3D" id="1.10.10.2590">
    <property type="entry name" value="BEN domain"/>
    <property type="match status" value="1"/>
</dbReference>
<feature type="repeat" description="ANK" evidence="7">
    <location>
        <begin position="1425"/>
        <end position="1457"/>
    </location>
</feature>
<dbReference type="PANTHER" id="PTHR24178">
    <property type="entry name" value="MOLTING PROTEIN MLT-4"/>
    <property type="match status" value="1"/>
</dbReference>
<dbReference type="SUPFAM" id="SSF56219">
    <property type="entry name" value="DNase I-like"/>
    <property type="match status" value="1"/>
</dbReference>
<keyword evidence="12" id="KW-1185">Reference proteome</keyword>
<gene>
    <name evidence="11" type="ORF">MCOR_15570</name>
</gene>
<evidence type="ECO:0000256" key="2">
    <source>
        <dbReference type="ARBA" id="ARBA00022737"/>
    </source>
</evidence>
<dbReference type="SUPFAM" id="SSF52540">
    <property type="entry name" value="P-loop containing nucleoside triphosphate hydrolases"/>
    <property type="match status" value="1"/>
</dbReference>
<dbReference type="Pfam" id="PF00023">
    <property type="entry name" value="Ank"/>
    <property type="match status" value="1"/>
</dbReference>
<evidence type="ECO:0000256" key="4">
    <source>
        <dbReference type="ARBA" id="ARBA00022833"/>
    </source>
</evidence>
<feature type="compositionally biased region" description="Polar residues" evidence="9">
    <location>
        <begin position="2193"/>
        <end position="2202"/>
    </location>
</feature>
<feature type="region of interest" description="Disordered" evidence="9">
    <location>
        <begin position="816"/>
        <end position="835"/>
    </location>
</feature>
<feature type="repeat" description="ANK" evidence="7">
    <location>
        <begin position="1359"/>
        <end position="1387"/>
    </location>
</feature>
<evidence type="ECO:0000256" key="1">
    <source>
        <dbReference type="ARBA" id="ARBA00022723"/>
    </source>
</evidence>
<feature type="repeat" description="ANK" evidence="7">
    <location>
        <begin position="1392"/>
        <end position="1420"/>
    </location>
</feature>
<dbReference type="Pfam" id="PF13637">
    <property type="entry name" value="Ank_4"/>
    <property type="match status" value="2"/>
</dbReference>
<feature type="repeat" description="ANK" evidence="7">
    <location>
        <begin position="1524"/>
        <end position="1556"/>
    </location>
</feature>
<reference evidence="11 12" key="1">
    <citation type="submission" date="2020-06" db="EMBL/GenBank/DDBJ databases">
        <authorList>
            <person name="Li R."/>
            <person name="Bekaert M."/>
        </authorList>
    </citation>
    <scope>NUCLEOTIDE SEQUENCE [LARGE SCALE GENOMIC DNA]</scope>
    <source>
        <strain evidence="12">wild</strain>
    </source>
</reference>
<feature type="repeat" description="ANK" evidence="7">
    <location>
        <begin position="1491"/>
        <end position="1523"/>
    </location>
</feature>
<keyword evidence="2" id="KW-0677">Repeat</keyword>
<dbReference type="SUPFAM" id="SSF57716">
    <property type="entry name" value="Glucocorticoid receptor-like (DNA-binding domain)"/>
    <property type="match status" value="1"/>
</dbReference>
<keyword evidence="3 8" id="KW-0863">Zinc-finger</keyword>
<dbReference type="OrthoDB" id="20872at2759"/>
<evidence type="ECO:0000256" key="8">
    <source>
        <dbReference type="PROSITE-ProRule" id="PRU00309"/>
    </source>
</evidence>
<dbReference type="SMART" id="SM00980">
    <property type="entry name" value="THAP"/>
    <property type="match status" value="1"/>
</dbReference>
<dbReference type="PROSITE" id="PS50088">
    <property type="entry name" value="ANK_REPEAT"/>
    <property type="match status" value="12"/>
</dbReference>
<feature type="repeat" description="ANK" evidence="7">
    <location>
        <begin position="1590"/>
        <end position="1622"/>
    </location>
</feature>
<dbReference type="InterPro" id="IPR036691">
    <property type="entry name" value="Endo/exonu/phosph_ase_sf"/>
</dbReference>
<feature type="region of interest" description="Disordered" evidence="9">
    <location>
        <begin position="1781"/>
        <end position="1802"/>
    </location>
</feature>
<dbReference type="InterPro" id="IPR006612">
    <property type="entry name" value="THAP_Znf"/>
</dbReference>
<evidence type="ECO:0000256" key="5">
    <source>
        <dbReference type="ARBA" id="ARBA00023043"/>
    </source>
</evidence>
<evidence type="ECO:0000313" key="11">
    <source>
        <dbReference type="EMBL" id="CAC5379505.1"/>
    </source>
</evidence>
<feature type="region of interest" description="Disordered" evidence="9">
    <location>
        <begin position="65"/>
        <end position="125"/>
    </location>
</feature>
<keyword evidence="5 7" id="KW-0040">ANK repeat</keyword>
<feature type="compositionally biased region" description="Basic and acidic residues" evidence="9">
    <location>
        <begin position="1913"/>
        <end position="1922"/>
    </location>
</feature>
<feature type="compositionally biased region" description="Polar residues" evidence="9">
    <location>
        <begin position="65"/>
        <end position="94"/>
    </location>
</feature>
<feature type="region of interest" description="Disordered" evidence="9">
    <location>
        <begin position="2127"/>
        <end position="2232"/>
    </location>
</feature>
<dbReference type="Gene3D" id="1.25.40.20">
    <property type="entry name" value="Ankyrin repeat-containing domain"/>
    <property type="match status" value="3"/>
</dbReference>
<evidence type="ECO:0000256" key="3">
    <source>
        <dbReference type="ARBA" id="ARBA00022771"/>
    </source>
</evidence>
<evidence type="ECO:0000256" key="7">
    <source>
        <dbReference type="PROSITE-ProRule" id="PRU00023"/>
    </source>
</evidence>
<feature type="repeat" description="ANK" evidence="7">
    <location>
        <begin position="1458"/>
        <end position="1490"/>
    </location>
</feature>
<dbReference type="InterPro" id="IPR002110">
    <property type="entry name" value="Ankyrin_rpt"/>
</dbReference>
<proteinExistence type="predicted"/>
<feature type="compositionally biased region" description="Polar residues" evidence="9">
    <location>
        <begin position="2163"/>
        <end position="2175"/>
    </location>
</feature>
<dbReference type="InterPro" id="IPR049050">
    <property type="entry name" value="nSTAND3"/>
</dbReference>
<organism evidence="11 12">
    <name type="scientific">Mytilus coruscus</name>
    <name type="common">Sea mussel</name>
    <dbReference type="NCBI Taxonomy" id="42192"/>
    <lineage>
        <taxon>Eukaryota</taxon>
        <taxon>Metazoa</taxon>
        <taxon>Spiralia</taxon>
        <taxon>Lophotrochozoa</taxon>
        <taxon>Mollusca</taxon>
        <taxon>Bivalvia</taxon>
        <taxon>Autobranchia</taxon>
        <taxon>Pteriomorphia</taxon>
        <taxon>Mytilida</taxon>
        <taxon>Mytiloidea</taxon>
        <taxon>Mytilidae</taxon>
        <taxon>Mytilinae</taxon>
        <taxon>Mytilus</taxon>
    </lineage>
</organism>
<dbReference type="PROSITE" id="PS50297">
    <property type="entry name" value="ANK_REP_REGION"/>
    <property type="match status" value="12"/>
</dbReference>
<dbReference type="Pfam" id="PF20720">
    <property type="entry name" value="nSTAND3"/>
    <property type="match status" value="1"/>
</dbReference>
<dbReference type="PANTHER" id="PTHR24178:SF41">
    <property type="entry name" value="ANKYRIN-2 ISOFORM X1"/>
    <property type="match status" value="1"/>
</dbReference>
<evidence type="ECO:0000259" key="10">
    <source>
        <dbReference type="PROSITE" id="PS50950"/>
    </source>
</evidence>
<feature type="domain" description="THAP-type" evidence="10">
    <location>
        <begin position="1804"/>
        <end position="1894"/>
    </location>
</feature>
<dbReference type="EMBL" id="CACVKT020002734">
    <property type="protein sequence ID" value="CAC5379505.1"/>
    <property type="molecule type" value="Genomic_DNA"/>
</dbReference>
<feature type="compositionally biased region" description="Polar residues" evidence="9">
    <location>
        <begin position="2141"/>
        <end position="2154"/>
    </location>
</feature>
<keyword evidence="1" id="KW-0479">Metal-binding</keyword>
<dbReference type="InterPro" id="IPR027417">
    <property type="entry name" value="P-loop_NTPase"/>
</dbReference>
<dbReference type="Gene3D" id="3.60.10.10">
    <property type="entry name" value="Endonuclease/exonuclease/phosphatase"/>
    <property type="match status" value="1"/>
</dbReference>
<evidence type="ECO:0000256" key="9">
    <source>
        <dbReference type="SAM" id="MobiDB-lite"/>
    </source>
</evidence>
<dbReference type="Proteomes" id="UP000507470">
    <property type="component" value="Unassembled WGS sequence"/>
</dbReference>
<dbReference type="Pfam" id="PF12796">
    <property type="entry name" value="Ank_2"/>
    <property type="match status" value="3"/>
</dbReference>
<feature type="repeat" description="ANK" evidence="7">
    <location>
        <begin position="1623"/>
        <end position="1655"/>
    </location>
</feature>
<keyword evidence="6 8" id="KW-0238">DNA-binding</keyword>
<dbReference type="GO" id="GO:0003677">
    <property type="term" value="F:DNA binding"/>
    <property type="evidence" value="ECO:0007669"/>
    <property type="project" value="UniProtKB-UniRule"/>
</dbReference>
<accession>A0A6J8B6K2</accession>
<feature type="repeat" description="ANK" evidence="7">
    <location>
        <begin position="1689"/>
        <end position="1721"/>
    </location>
</feature>
<dbReference type="GO" id="GO:0008270">
    <property type="term" value="F:zinc ion binding"/>
    <property type="evidence" value="ECO:0007669"/>
    <property type="project" value="UniProtKB-KW"/>
</dbReference>
<keyword evidence="4" id="KW-0862">Zinc</keyword>
<evidence type="ECO:0000256" key="6">
    <source>
        <dbReference type="ARBA" id="ARBA00023125"/>
    </source>
</evidence>
<feature type="repeat" description="ANK" evidence="7">
    <location>
        <begin position="1656"/>
        <end position="1688"/>
    </location>
</feature>
<protein>
    <recommendedName>
        <fullName evidence="10">THAP-type domain-containing protein</fullName>
    </recommendedName>
</protein>
<feature type="compositionally biased region" description="Low complexity" evidence="9">
    <location>
        <begin position="104"/>
        <end position="119"/>
    </location>
</feature>
<dbReference type="SMART" id="SM00248">
    <property type="entry name" value="ANK"/>
    <property type="match status" value="14"/>
</dbReference>
<dbReference type="InterPro" id="IPR036770">
    <property type="entry name" value="Ankyrin_rpt-contain_sf"/>
</dbReference>
<evidence type="ECO:0000313" key="12">
    <source>
        <dbReference type="Proteomes" id="UP000507470"/>
    </source>
</evidence>
<dbReference type="SUPFAM" id="SSF48403">
    <property type="entry name" value="Ankyrin repeat"/>
    <property type="match status" value="2"/>
</dbReference>
<sequence>MPSVSPSGWTLKKPLLQQLPFKLPPVQTQTTSVRRKPGTQLLVHHSLQQSILVKIKLLTLLHQNNNPTKLPQNNDTATLPQKSDSTKISSTSNPQKKRKKAEVSDSSASQSALSLDNSNEANIDKEESISNTMSYALCMNSLNEHTYATPNKTTAYTPQLATSTPIYPAQYLQYPPPQPQNMPNHVPMIFQCPFQTQQSPPLFPHQQPNDVSRLLTEVLSRLKSLDQKLGRLDEIDKKLLKLDTVSTNLGKLNSQVQNLEGNLVAVIKWLGDVEKKSVFVSGKLEDITKENKNIMAVSKNQNKILHERIASVEKQNTVFKAEISKIANEKKNLNLTIIGKHCDGKIRPILVKFENRNDRQDIRFAAPKHLVGKPFGVHEHFPHEVVKIRKDLLPIHKEERKQKLKVVLKRDKLCIDGELFDKTKHSHLIRQPEAMDEGSAQGDSNIKFLAWNVIGGLQNKLDDEAFVRLLKTYDIVILSECWISNDFTFDIEGIMCKAIPRNKSKCTQGGGLCVMINNIYSPYISFIESIADTFMWLKFDKLLFDFDQDLYVCGAYIPPINTKYHSLYECDIFRLMEDNIISYSSKGKICLVGDLNCRTSNVSDFIEDDTVYITLQNQLPNLFNYSNDSLLSTRINPDTIYNDNGSKLIKKICKSTGLRIVNGRHKDGLSNDYTYCGPKSFSVIDYFLTTVDLFRIIDKFIVSSFTQFSDHANLHLEIKIRNVNFTDKLITDCELDNGVERKTFKEALSNNTDNLNSLCENLNFESQNGIDKNVSDFSEFLNGIMSPYFKVKPKVSTSRKKQVRIIPTIEDKPWFNDESSEINSEENSRNGNSNNDKIPVYEELHCVINNKEILCAISSLKRSKSHGIDGLLNEYFIEFQDMLMPAVGRLGGKNMLDECKELRTKILEQSTVPWNIRVQISKILETWKMNNSTFVETRATKHVLECVQENSCVTITASPGVGKTATLRHVALKMADEGYNVLIVLNTQDIVHFYNPNQKTLFIMDDFCGTYSIDQSELNSRVSVMERIKELIKNKLTKIIVACRLQVYQDKKFESLPIFRTCVCNLLSEDLCLLPTEKLSIANLYLETKATEIMQYCDLYDCFPLICKLYNDNPELNIIDFFKNPFSIYESEIDKLHEKGNHEKYCALALCVMFNNRLKEEWLTDDINKIIRTMIENTCEACRLDRGTSRLVILDELETLEYSFIKKEQGVFKTIHDKIFDFLSFYFGKKMIQCLIKNADFLVIMQRFLLKETNDMDQFITVVPPKYHEMYIQRIIDDWSSGRVQIVFSNINMKIQEFRQRFLYCLNKLTISFQRKLALTCDVNNKDTVLLLCCYLGDIPFIHWCIFHGVDVNQCSRTDQLVPLHISAQEGRTEVIKVLLKNKADINKCMDDGGSPLFIACHNNRIETVKVLLDNKADINKCIENGASPVYIACHNNHIELVKVLLDYKADINKCTDNGISPLYIACHNNHIETVKVLLDNKADINKGTDNGASPLYIACHNNHIEIVKVLLDYKADIDKCTENGASPLYMACYNNHIKTVKILLDNKADINKCTDDGVSPLYVACHNNCIEIVKVLLDNKADINKCADDGVSPLYIACHNDYKETVKLLLDNRADINKCRDTGVSPLYIACENNHIETVKVLLHNKADINKCRDTGASPLFVACQYNCIDTVKVLLDNKADINKCRDTGVSPLYIACENNHIEIVKVLLDNKADINKCRDTGASPLFVACYNNHKEIVRILLEKGSNYTACTIDGWSPIGIAIKMGHRYVIDMINEHSQKMEPASNKIKSDSTPQRRSTRKTLNKNQYVNQISQSSYSSTTLQIISQRKTPKINQKWIKAIRRNSDKNKYWKPSKVSVVCRSHFKPTDFIMETSRGTATLVKRLKKEAVPNVFPWTNTFASPSSLQKATCKTRREENKSGFDTDSDTSSEENNSAEWNEELDSLDVGSEIYYTAEKFEDSELNLHNNQTETFQNPVTDSDSQTQTWPALCVEKFEDDPAGIKFYTGLQSHYDFTFVLTSLGEAAYNLNYLHFRSEQLSVANHISFPSLYKRNGIVLGDIILSFATNGHLTSTIVSLVIASGDAAMNGCDLLTYIPQFTGERPKSCSYFYKADFSYFYPCNMGASDYSSTTPQRRSPKQMPRNQSCYSSTTPQRRSPRKNLKNDQSGISSTTPQKRSLRKMLTNDKFFHHPQSGISSTTPQRRSPRKKLKNDQLGYSSTTPKRRSPRKTPNNCQVVKLVENASFTVNSTELRKIVLKAKGEKNTGSYLVLKLMDLVFSMEEMGHSKCQGLRSAKSGDTRLPLDAEKIKTVKAYSEGFCRKNGRKQATAAEMNRAISQAVAYSRKKLKKQLTIPK</sequence>
<dbReference type="PROSITE" id="PS50950">
    <property type="entry name" value="ZF_THAP"/>
    <property type="match status" value="1"/>
</dbReference>
<dbReference type="Pfam" id="PF05485">
    <property type="entry name" value="THAP"/>
    <property type="match status" value="1"/>
</dbReference>
<feature type="repeat" description="ANK" evidence="7">
    <location>
        <begin position="1722"/>
        <end position="1754"/>
    </location>
</feature>
<feature type="repeat" description="ANK" evidence="7">
    <location>
        <begin position="1557"/>
        <end position="1589"/>
    </location>
</feature>
<name>A0A6J8B6K2_MYTCO</name>
<feature type="region of interest" description="Disordered" evidence="9">
    <location>
        <begin position="1907"/>
        <end position="1940"/>
    </location>
</feature>